<sequence length="331" mass="38028">MVLNQLVVEIHEEITDLVLPFATDTIECNINLNKTSHEFDYTAASIYKCEICSCNLELLARQALENSFKYLVEEYRSVLNYCLSNRTPDHEFFVARLPVTCTCGERYTTVFYTQFLTNGAVPQSFKEFLLADVEGVTLSSGLTGLFTKTEIMAFLEKLIIRWNLKASTIIIASPFVGHQYLSKEDKLRIWNWLLSQLDHRKTIFVTRTNTLNSYKNLLGDQEGINYEILKEYNLENRVVSANTKKNDFHAKFFAGLTDTNTEVLSGSANLVKGPSIENCSFHVDSRVSFEQRYWNQLNIKKVLQAAHPRYWLECYKSNHGWCTSLKSGTEV</sequence>
<accession>A0A558HI15</accession>
<evidence type="ECO:0000313" key="2">
    <source>
        <dbReference type="Proteomes" id="UP000319941"/>
    </source>
</evidence>
<dbReference type="AlphaFoldDB" id="A0A558HI15"/>
<reference evidence="1 2" key="1">
    <citation type="submission" date="2019-07" db="EMBL/GenBank/DDBJ databases">
        <title>Diversity of Bacteria from Kongsfjorden, Arctic.</title>
        <authorList>
            <person name="Yu Y."/>
        </authorList>
    </citation>
    <scope>NUCLEOTIDE SEQUENCE [LARGE SCALE GENOMIC DNA]</scope>
    <source>
        <strain evidence="1 2">SM1923</strain>
    </source>
</reference>
<evidence type="ECO:0000313" key="1">
    <source>
        <dbReference type="EMBL" id="TVU68775.1"/>
    </source>
</evidence>
<proteinExistence type="predicted"/>
<protein>
    <submittedName>
        <fullName evidence="1">Uncharacterized protein</fullName>
    </submittedName>
</protein>
<name>A0A558HI15_9GAMM</name>
<gene>
    <name evidence="1" type="ORF">FQP86_13440</name>
</gene>
<dbReference type="OrthoDB" id="6637030at2"/>
<dbReference type="CDD" id="cd09117">
    <property type="entry name" value="PLDc_Bfil_DEXD_like"/>
    <property type="match status" value="1"/>
</dbReference>
<organism evidence="1 2">
    <name type="scientific">Cobetia crustatorum</name>
    <dbReference type="NCBI Taxonomy" id="553385"/>
    <lineage>
        <taxon>Bacteria</taxon>
        <taxon>Pseudomonadati</taxon>
        <taxon>Pseudomonadota</taxon>
        <taxon>Gammaproteobacteria</taxon>
        <taxon>Oceanospirillales</taxon>
        <taxon>Halomonadaceae</taxon>
        <taxon>Cobetia</taxon>
    </lineage>
</organism>
<comment type="caution">
    <text evidence="1">The sequence shown here is derived from an EMBL/GenBank/DDBJ whole genome shotgun (WGS) entry which is preliminary data.</text>
</comment>
<keyword evidence="2" id="KW-1185">Reference proteome</keyword>
<dbReference type="RefSeq" id="WP_144727822.1">
    <property type="nucleotide sequence ID" value="NZ_CAWOWR010000147.1"/>
</dbReference>
<dbReference type="EMBL" id="VNFH01000009">
    <property type="protein sequence ID" value="TVU68775.1"/>
    <property type="molecule type" value="Genomic_DNA"/>
</dbReference>
<dbReference type="Proteomes" id="UP000319941">
    <property type="component" value="Unassembled WGS sequence"/>
</dbReference>